<keyword evidence="2 4" id="KW-0479">Metal-binding</keyword>
<dbReference type="Pfam" id="PF00067">
    <property type="entry name" value="p450"/>
    <property type="match status" value="1"/>
</dbReference>
<dbReference type="PANTHER" id="PTHR47955">
    <property type="entry name" value="CYTOCHROME P450 FAMILY 71 PROTEIN"/>
    <property type="match status" value="1"/>
</dbReference>
<dbReference type="GO" id="GO:0005506">
    <property type="term" value="F:iron ion binding"/>
    <property type="evidence" value="ECO:0007669"/>
    <property type="project" value="InterPro"/>
</dbReference>
<dbReference type="EMBL" id="KK914782">
    <property type="protein sequence ID" value="KDP28115.1"/>
    <property type="molecule type" value="Genomic_DNA"/>
</dbReference>
<name>A0A067K782_JATCU</name>
<evidence type="ECO:0000256" key="5">
    <source>
        <dbReference type="RuleBase" id="RU000461"/>
    </source>
</evidence>
<organism evidence="7 8">
    <name type="scientific">Jatropha curcas</name>
    <name type="common">Barbados nut</name>
    <dbReference type="NCBI Taxonomy" id="180498"/>
    <lineage>
        <taxon>Eukaryota</taxon>
        <taxon>Viridiplantae</taxon>
        <taxon>Streptophyta</taxon>
        <taxon>Embryophyta</taxon>
        <taxon>Tracheophyta</taxon>
        <taxon>Spermatophyta</taxon>
        <taxon>Magnoliopsida</taxon>
        <taxon>eudicotyledons</taxon>
        <taxon>Gunneridae</taxon>
        <taxon>Pentapetalae</taxon>
        <taxon>rosids</taxon>
        <taxon>fabids</taxon>
        <taxon>Malpighiales</taxon>
        <taxon>Euphorbiaceae</taxon>
        <taxon>Crotonoideae</taxon>
        <taxon>Jatropheae</taxon>
        <taxon>Jatropha</taxon>
    </lineage>
</organism>
<keyword evidence="8" id="KW-1185">Reference proteome</keyword>
<dbReference type="Proteomes" id="UP000027138">
    <property type="component" value="Unassembled WGS sequence"/>
</dbReference>
<keyword evidence="6" id="KW-0812">Transmembrane</keyword>
<keyword evidence="6" id="KW-1133">Transmembrane helix</keyword>
<keyword evidence="5" id="KW-0560">Oxidoreductase</keyword>
<keyword evidence="6" id="KW-0472">Membrane</keyword>
<dbReference type="AlphaFoldDB" id="A0A067K782"/>
<protein>
    <submittedName>
        <fullName evidence="7">Uncharacterized protein</fullName>
    </submittedName>
</protein>
<gene>
    <name evidence="7" type="ORF">JCGZ_13886</name>
</gene>
<dbReference type="OrthoDB" id="1055148at2759"/>
<dbReference type="PRINTS" id="PR00465">
    <property type="entry name" value="EP450IV"/>
</dbReference>
<accession>A0A067K782</accession>
<dbReference type="InterPro" id="IPR017972">
    <property type="entry name" value="Cyt_P450_CS"/>
</dbReference>
<dbReference type="STRING" id="180498.A0A067K782"/>
<evidence type="ECO:0000256" key="1">
    <source>
        <dbReference type="ARBA" id="ARBA00010617"/>
    </source>
</evidence>
<evidence type="ECO:0000256" key="3">
    <source>
        <dbReference type="ARBA" id="ARBA00023004"/>
    </source>
</evidence>
<dbReference type="PANTHER" id="PTHR47955:SF18">
    <property type="entry name" value="CYTOCHROME P450 71A1-LIKE"/>
    <property type="match status" value="1"/>
</dbReference>
<dbReference type="Gene3D" id="1.10.630.10">
    <property type="entry name" value="Cytochrome P450"/>
    <property type="match status" value="1"/>
</dbReference>
<evidence type="ECO:0000256" key="2">
    <source>
        <dbReference type="ARBA" id="ARBA00022723"/>
    </source>
</evidence>
<evidence type="ECO:0000256" key="4">
    <source>
        <dbReference type="PIRSR" id="PIRSR602403-1"/>
    </source>
</evidence>
<comment type="similarity">
    <text evidence="1 5">Belongs to the cytochrome P450 family.</text>
</comment>
<keyword evidence="5" id="KW-0503">Monooxygenase</keyword>
<feature type="binding site" description="axial binding residue" evidence="4">
    <location>
        <position position="287"/>
    </location>
    <ligand>
        <name>heme</name>
        <dbReference type="ChEBI" id="CHEBI:30413"/>
    </ligand>
    <ligandPart>
        <name>Fe</name>
        <dbReference type="ChEBI" id="CHEBI:18248"/>
    </ligandPart>
</feature>
<keyword evidence="3 4" id="KW-0408">Iron</keyword>
<proteinExistence type="inferred from homology"/>
<dbReference type="GO" id="GO:0020037">
    <property type="term" value="F:heme binding"/>
    <property type="evidence" value="ECO:0007669"/>
    <property type="project" value="InterPro"/>
</dbReference>
<reference evidence="7 8" key="1">
    <citation type="journal article" date="2014" name="PLoS ONE">
        <title>Global Analysis of Gene Expression Profiles in Physic Nut (Jatropha curcas L.) Seedlings Exposed to Salt Stress.</title>
        <authorList>
            <person name="Zhang L."/>
            <person name="Zhang C."/>
            <person name="Wu P."/>
            <person name="Chen Y."/>
            <person name="Li M."/>
            <person name="Jiang H."/>
            <person name="Wu G."/>
        </authorList>
    </citation>
    <scope>NUCLEOTIDE SEQUENCE [LARGE SCALE GENOMIC DNA]</scope>
    <source>
        <strain evidence="8">cv. GZQX0401</strain>
        <tissue evidence="7">Young leaves</tissue>
    </source>
</reference>
<evidence type="ECO:0000256" key="6">
    <source>
        <dbReference type="SAM" id="Phobius"/>
    </source>
</evidence>
<dbReference type="GO" id="GO:0004497">
    <property type="term" value="F:monooxygenase activity"/>
    <property type="evidence" value="ECO:0007669"/>
    <property type="project" value="UniProtKB-KW"/>
</dbReference>
<dbReference type="GO" id="GO:0016705">
    <property type="term" value="F:oxidoreductase activity, acting on paired donors, with incorporation or reduction of molecular oxygen"/>
    <property type="evidence" value="ECO:0007669"/>
    <property type="project" value="InterPro"/>
</dbReference>
<dbReference type="PROSITE" id="PS00086">
    <property type="entry name" value="CYTOCHROME_P450"/>
    <property type="match status" value="1"/>
</dbReference>
<evidence type="ECO:0000313" key="8">
    <source>
        <dbReference type="Proteomes" id="UP000027138"/>
    </source>
</evidence>
<comment type="cofactor">
    <cofactor evidence="4">
        <name>heme</name>
        <dbReference type="ChEBI" id="CHEBI:30413"/>
    </cofactor>
</comment>
<sequence>MFLRLGQVPALVVSSVEIAKEITKNHDILFADRPSSTGANLFPYLGWIDHLTGLTRNLKTITEELNEFFDRVIQEREALMNSNEKAEDQKYLVDILLYLRKEALKLDLSKDNLKAILLVSSLSFPSLSLSLSLSLSIYIYIYIYILHFGGIDSTAATMEFMMAELVKNPRIMRKAQEEIRRVVGNSKSKITEYDISQMEYLKCIMKETVWFHGSAIIPRQTSAIKLKGYDIPEKTRVPINLWAIQRDPTLWDRPEEFLQDRFLNISDDSDQEHRKLLFSFGSGRRVCPGLAYAYAEVEYAIANLLYWFDWELPDGGRREDLDMSEVVSFAIRKKTPLWVVANSCYP</sequence>
<evidence type="ECO:0000313" key="7">
    <source>
        <dbReference type="EMBL" id="KDP28115.1"/>
    </source>
</evidence>
<dbReference type="InterPro" id="IPR036396">
    <property type="entry name" value="Cyt_P450_sf"/>
</dbReference>
<feature type="transmembrane region" description="Helical" evidence="6">
    <location>
        <begin position="139"/>
        <end position="163"/>
    </location>
</feature>
<dbReference type="SUPFAM" id="SSF48264">
    <property type="entry name" value="Cytochrome P450"/>
    <property type="match status" value="1"/>
</dbReference>
<dbReference type="InterPro" id="IPR001128">
    <property type="entry name" value="Cyt_P450"/>
</dbReference>
<keyword evidence="4 5" id="KW-0349">Heme</keyword>
<dbReference type="InterPro" id="IPR002403">
    <property type="entry name" value="Cyt_P450_E_grp-IV"/>
</dbReference>